<dbReference type="Pfam" id="PF03948">
    <property type="entry name" value="Ribosomal_L9_C"/>
    <property type="match status" value="1"/>
</dbReference>
<evidence type="ECO:0000256" key="2">
    <source>
        <dbReference type="ARBA" id="ARBA00022730"/>
    </source>
</evidence>
<evidence type="ECO:0000313" key="10">
    <source>
        <dbReference type="Proteomes" id="UP000366872"/>
    </source>
</evidence>
<dbReference type="Pfam" id="PF01281">
    <property type="entry name" value="Ribosomal_L9_N"/>
    <property type="match status" value="1"/>
</dbReference>
<gene>
    <name evidence="7 9" type="primary">rplI</name>
    <name evidence="9" type="ORF">PDESU_03907</name>
</gene>
<evidence type="ECO:0000256" key="4">
    <source>
        <dbReference type="ARBA" id="ARBA00022980"/>
    </source>
</evidence>
<evidence type="ECO:0000259" key="8">
    <source>
        <dbReference type="PROSITE" id="PS00651"/>
    </source>
</evidence>
<reference evidence="9 10" key="1">
    <citation type="submission" date="2019-04" db="EMBL/GenBank/DDBJ databases">
        <authorList>
            <person name="Van Vliet M D."/>
        </authorList>
    </citation>
    <scope>NUCLEOTIDE SEQUENCE [LARGE SCALE GENOMIC DNA]</scope>
    <source>
        <strain evidence="9 10">F1</strain>
    </source>
</reference>
<dbReference type="EMBL" id="CAAHFG010000002">
    <property type="protein sequence ID" value="VGO15324.1"/>
    <property type="molecule type" value="Genomic_DNA"/>
</dbReference>
<dbReference type="SUPFAM" id="SSF55653">
    <property type="entry name" value="Ribosomal protein L9 C-domain"/>
    <property type="match status" value="1"/>
</dbReference>
<evidence type="ECO:0000256" key="1">
    <source>
        <dbReference type="ARBA" id="ARBA00010605"/>
    </source>
</evidence>
<proteinExistence type="inferred from homology"/>
<dbReference type="InterPro" id="IPR036791">
    <property type="entry name" value="Ribosomal_bL9_C_sf"/>
</dbReference>
<dbReference type="GO" id="GO:0006412">
    <property type="term" value="P:translation"/>
    <property type="evidence" value="ECO:0007669"/>
    <property type="project" value="UniProtKB-UniRule"/>
</dbReference>
<dbReference type="InterPro" id="IPR036935">
    <property type="entry name" value="Ribosomal_bL9_N_sf"/>
</dbReference>
<dbReference type="Gene3D" id="3.40.5.10">
    <property type="entry name" value="Ribosomal protein L9, N-terminal domain"/>
    <property type="match status" value="1"/>
</dbReference>
<dbReference type="PANTHER" id="PTHR21368">
    <property type="entry name" value="50S RIBOSOMAL PROTEIN L9"/>
    <property type="match status" value="1"/>
</dbReference>
<dbReference type="InterPro" id="IPR020070">
    <property type="entry name" value="Ribosomal_bL9_N"/>
</dbReference>
<accession>A0A6C2U7C7</accession>
<dbReference type="InterPro" id="IPR009027">
    <property type="entry name" value="Ribosomal_bL9/RNase_H1_N"/>
</dbReference>
<evidence type="ECO:0000256" key="5">
    <source>
        <dbReference type="ARBA" id="ARBA00023274"/>
    </source>
</evidence>
<dbReference type="AlphaFoldDB" id="A0A6C2U7C7"/>
<protein>
    <recommendedName>
        <fullName evidence="6 7">Large ribosomal subunit protein bL9</fullName>
    </recommendedName>
</protein>
<dbReference type="NCBIfam" id="TIGR00158">
    <property type="entry name" value="L9"/>
    <property type="match status" value="1"/>
</dbReference>
<dbReference type="InterPro" id="IPR000244">
    <property type="entry name" value="Ribosomal_bL9"/>
</dbReference>
<keyword evidence="2 7" id="KW-0699">rRNA-binding</keyword>
<dbReference type="GO" id="GO:0005840">
    <property type="term" value="C:ribosome"/>
    <property type="evidence" value="ECO:0007669"/>
    <property type="project" value="UniProtKB-KW"/>
</dbReference>
<sequence length="150" mass="16489">MATEVLLMDQVEGLGIEGDIVKVADGYARNFLFPRGIATEVTEGKKRQIEKKRAERLVQLEKEKGAAEELAKKIAGIECTISAKVGETGKMFGSIGIPQILEKLTEAGLEIDRHKIVLATPLHELGVFDVEIKLHPEVSGTLKVWIVEDK</sequence>
<keyword evidence="10" id="KW-1185">Reference proteome</keyword>
<dbReference type="RefSeq" id="WP_168442410.1">
    <property type="nucleotide sequence ID" value="NZ_CAAHFG010000002.1"/>
</dbReference>
<organism evidence="9 10">
    <name type="scientific">Pontiella desulfatans</name>
    <dbReference type="NCBI Taxonomy" id="2750659"/>
    <lineage>
        <taxon>Bacteria</taxon>
        <taxon>Pseudomonadati</taxon>
        <taxon>Kiritimatiellota</taxon>
        <taxon>Kiritimatiellia</taxon>
        <taxon>Kiritimatiellales</taxon>
        <taxon>Pontiellaceae</taxon>
        <taxon>Pontiella</taxon>
    </lineage>
</organism>
<dbReference type="SUPFAM" id="SSF55658">
    <property type="entry name" value="L9 N-domain-like"/>
    <property type="match status" value="1"/>
</dbReference>
<dbReference type="InterPro" id="IPR020594">
    <property type="entry name" value="Ribosomal_bL9_bac/chp"/>
</dbReference>
<evidence type="ECO:0000313" key="9">
    <source>
        <dbReference type="EMBL" id="VGO15324.1"/>
    </source>
</evidence>
<dbReference type="GO" id="GO:0003735">
    <property type="term" value="F:structural constituent of ribosome"/>
    <property type="evidence" value="ECO:0007669"/>
    <property type="project" value="InterPro"/>
</dbReference>
<dbReference type="PROSITE" id="PS00651">
    <property type="entry name" value="RIBOSOMAL_L9"/>
    <property type="match status" value="1"/>
</dbReference>
<evidence type="ECO:0000256" key="6">
    <source>
        <dbReference type="ARBA" id="ARBA00035292"/>
    </source>
</evidence>
<comment type="similarity">
    <text evidence="1 7">Belongs to the bacterial ribosomal protein bL9 family.</text>
</comment>
<name>A0A6C2U7C7_PONDE</name>
<dbReference type="GO" id="GO:0019843">
    <property type="term" value="F:rRNA binding"/>
    <property type="evidence" value="ECO:0007669"/>
    <property type="project" value="UniProtKB-UniRule"/>
</dbReference>
<dbReference type="Proteomes" id="UP000366872">
    <property type="component" value="Unassembled WGS sequence"/>
</dbReference>
<evidence type="ECO:0000256" key="7">
    <source>
        <dbReference type="HAMAP-Rule" id="MF_00503"/>
    </source>
</evidence>
<keyword evidence="5 7" id="KW-0687">Ribonucleoprotein</keyword>
<keyword evidence="4 7" id="KW-0689">Ribosomal protein</keyword>
<dbReference type="HAMAP" id="MF_00503">
    <property type="entry name" value="Ribosomal_bL9"/>
    <property type="match status" value="1"/>
</dbReference>
<feature type="domain" description="Ribosomal protein L9" evidence="8">
    <location>
        <begin position="15"/>
        <end position="42"/>
    </location>
</feature>
<dbReference type="Gene3D" id="3.10.430.100">
    <property type="entry name" value="Ribosomal protein L9, C-terminal domain"/>
    <property type="match status" value="1"/>
</dbReference>
<dbReference type="GO" id="GO:1990904">
    <property type="term" value="C:ribonucleoprotein complex"/>
    <property type="evidence" value="ECO:0007669"/>
    <property type="project" value="UniProtKB-KW"/>
</dbReference>
<evidence type="ECO:0000256" key="3">
    <source>
        <dbReference type="ARBA" id="ARBA00022884"/>
    </source>
</evidence>
<comment type="function">
    <text evidence="7">Binds to the 23S rRNA.</text>
</comment>
<dbReference type="InterPro" id="IPR020069">
    <property type="entry name" value="Ribosomal_bL9_C"/>
</dbReference>
<keyword evidence="3 7" id="KW-0694">RNA-binding</keyword>